<proteinExistence type="inferred from homology"/>
<dbReference type="RefSeq" id="WP_090750885.1">
    <property type="nucleotide sequence ID" value="NZ_CZQA01000012.1"/>
</dbReference>
<dbReference type="Gene3D" id="1.10.287.460">
    <property type="entry name" value="Peptidyl-prolyl cis-trans isomerase, FKBP-type, N-terminal domain"/>
    <property type="match status" value="1"/>
</dbReference>
<dbReference type="InterPro" id="IPR000774">
    <property type="entry name" value="PPIase_FKBP_N"/>
</dbReference>
<evidence type="ECO:0000259" key="8">
    <source>
        <dbReference type="PROSITE" id="PS50059"/>
    </source>
</evidence>
<keyword evidence="10" id="KW-1185">Reference proteome</keyword>
<dbReference type="Pfam" id="PF00254">
    <property type="entry name" value="FKBP_C"/>
    <property type="match status" value="1"/>
</dbReference>
<feature type="chain" id="PRO_5006624198" description="Peptidyl-prolyl cis-trans isomerase" evidence="7">
    <location>
        <begin position="22"/>
        <end position="226"/>
    </location>
</feature>
<dbReference type="GO" id="GO:0003755">
    <property type="term" value="F:peptidyl-prolyl cis-trans isomerase activity"/>
    <property type="evidence" value="ECO:0007669"/>
    <property type="project" value="UniProtKB-UniRule"/>
</dbReference>
<evidence type="ECO:0000256" key="4">
    <source>
        <dbReference type="ARBA" id="ARBA00023235"/>
    </source>
</evidence>
<evidence type="ECO:0000256" key="1">
    <source>
        <dbReference type="ARBA" id="ARBA00000971"/>
    </source>
</evidence>
<protein>
    <recommendedName>
        <fullName evidence="6">Peptidyl-prolyl cis-trans isomerase</fullName>
        <ecNumber evidence="6">5.2.1.8</ecNumber>
    </recommendedName>
</protein>
<evidence type="ECO:0000256" key="7">
    <source>
        <dbReference type="SAM" id="SignalP"/>
    </source>
</evidence>
<accession>A0A0S4LPQ8</accession>
<feature type="signal peptide" evidence="7">
    <location>
        <begin position="1"/>
        <end position="21"/>
    </location>
</feature>
<dbReference type="PANTHER" id="PTHR43811">
    <property type="entry name" value="FKBP-TYPE PEPTIDYL-PROLYL CIS-TRANS ISOMERASE FKPA"/>
    <property type="match status" value="1"/>
</dbReference>
<evidence type="ECO:0000256" key="3">
    <source>
        <dbReference type="ARBA" id="ARBA00023110"/>
    </source>
</evidence>
<keyword evidence="3 5" id="KW-0697">Rotamase</keyword>
<dbReference type="Pfam" id="PF01346">
    <property type="entry name" value="FKBP_N"/>
    <property type="match status" value="1"/>
</dbReference>
<evidence type="ECO:0000313" key="10">
    <source>
        <dbReference type="Proteomes" id="UP000199032"/>
    </source>
</evidence>
<dbReference type="SUPFAM" id="SSF54534">
    <property type="entry name" value="FKBP-like"/>
    <property type="match status" value="1"/>
</dbReference>
<dbReference type="InterPro" id="IPR046357">
    <property type="entry name" value="PPIase_dom_sf"/>
</dbReference>
<dbReference type="Proteomes" id="UP000199032">
    <property type="component" value="Unassembled WGS sequence"/>
</dbReference>
<organism evidence="9 10">
    <name type="scientific">Candidatus Nitrospira nitrosa</name>
    <dbReference type="NCBI Taxonomy" id="1742972"/>
    <lineage>
        <taxon>Bacteria</taxon>
        <taxon>Pseudomonadati</taxon>
        <taxon>Nitrospirota</taxon>
        <taxon>Nitrospiria</taxon>
        <taxon>Nitrospirales</taxon>
        <taxon>Nitrospiraceae</taxon>
        <taxon>Nitrospira</taxon>
    </lineage>
</organism>
<evidence type="ECO:0000313" key="9">
    <source>
        <dbReference type="EMBL" id="CUS38669.1"/>
    </source>
</evidence>
<reference evidence="9 10" key="1">
    <citation type="submission" date="2015-10" db="EMBL/GenBank/DDBJ databases">
        <authorList>
            <person name="Gilbert D.G."/>
        </authorList>
    </citation>
    <scope>NUCLEOTIDE SEQUENCE [LARGE SCALE GENOMIC DNA]</scope>
    <source>
        <strain evidence="9">COMA1</strain>
    </source>
</reference>
<gene>
    <name evidence="9" type="primary">fkpA</name>
    <name evidence="9" type="ORF">COMA1_60012</name>
</gene>
<dbReference type="OrthoDB" id="9814548at2"/>
<feature type="domain" description="PPIase FKBP-type" evidence="8">
    <location>
        <begin position="136"/>
        <end position="223"/>
    </location>
</feature>
<evidence type="ECO:0000256" key="6">
    <source>
        <dbReference type="RuleBase" id="RU003915"/>
    </source>
</evidence>
<dbReference type="GO" id="GO:0006457">
    <property type="term" value="P:protein folding"/>
    <property type="evidence" value="ECO:0007669"/>
    <property type="project" value="InterPro"/>
</dbReference>
<keyword evidence="7" id="KW-0732">Signal</keyword>
<comment type="catalytic activity">
    <reaction evidence="1 5 6">
        <text>[protein]-peptidylproline (omega=180) = [protein]-peptidylproline (omega=0)</text>
        <dbReference type="Rhea" id="RHEA:16237"/>
        <dbReference type="Rhea" id="RHEA-COMP:10747"/>
        <dbReference type="Rhea" id="RHEA-COMP:10748"/>
        <dbReference type="ChEBI" id="CHEBI:83833"/>
        <dbReference type="ChEBI" id="CHEBI:83834"/>
        <dbReference type="EC" id="5.2.1.8"/>
    </reaction>
</comment>
<keyword evidence="4 5" id="KW-0413">Isomerase</keyword>
<dbReference type="AlphaFoldDB" id="A0A0S4LPQ8"/>
<name>A0A0S4LPQ8_9BACT</name>
<dbReference type="PANTHER" id="PTHR43811:SF19">
    <property type="entry name" value="39 KDA FK506-BINDING NUCLEAR PROTEIN"/>
    <property type="match status" value="1"/>
</dbReference>
<dbReference type="EC" id="5.2.1.8" evidence="6"/>
<dbReference type="Gene3D" id="3.10.50.40">
    <property type="match status" value="1"/>
</dbReference>
<dbReference type="PROSITE" id="PS50059">
    <property type="entry name" value="FKBP_PPIASE"/>
    <property type="match status" value="1"/>
</dbReference>
<dbReference type="InterPro" id="IPR001179">
    <property type="entry name" value="PPIase_FKBP_dom"/>
</dbReference>
<dbReference type="STRING" id="1742972.COMA1_60012"/>
<evidence type="ECO:0000256" key="5">
    <source>
        <dbReference type="PROSITE-ProRule" id="PRU00277"/>
    </source>
</evidence>
<evidence type="ECO:0000256" key="2">
    <source>
        <dbReference type="ARBA" id="ARBA00006577"/>
    </source>
</evidence>
<comment type="similarity">
    <text evidence="2 6">Belongs to the FKBP-type PPIase family.</text>
</comment>
<dbReference type="EMBL" id="CZQA01000012">
    <property type="protein sequence ID" value="CUS38669.1"/>
    <property type="molecule type" value="Genomic_DNA"/>
</dbReference>
<dbReference type="InterPro" id="IPR036944">
    <property type="entry name" value="PPIase_FKBP_N_sf"/>
</dbReference>
<sequence length="226" mass="23790">MRTRTLTLAAGLFLLAAPLWAASDPANDDQKTLYALGLALSQSIGTFSLTEAELDMVKNGMTDGVLKRSPKVDLQTFGPKIQQLQQARLALVAEGEKKAGAAFTAKAATEKGSIKTESGIVITPIKPGTGATPKATDTVKVHYHGTLTDGTVFDSSIKRGEPATFPLDKVIKCWTEGVQQIKVGGKSRLICPSSLAYGDASPPGSPIKPGSTLIFEVELLEIVPAK</sequence>
<dbReference type="FunFam" id="3.10.50.40:FF:000006">
    <property type="entry name" value="Peptidyl-prolyl cis-trans isomerase"/>
    <property type="match status" value="1"/>
</dbReference>